<dbReference type="Proteomes" id="UP000663848">
    <property type="component" value="Unassembled WGS sequence"/>
</dbReference>
<feature type="non-terminal residue" evidence="2">
    <location>
        <position position="49"/>
    </location>
</feature>
<protein>
    <submittedName>
        <fullName evidence="2">Uncharacterized protein</fullName>
    </submittedName>
</protein>
<evidence type="ECO:0000313" key="2">
    <source>
        <dbReference type="EMBL" id="CAF5111096.1"/>
    </source>
</evidence>
<proteinExistence type="predicted"/>
<comment type="caution">
    <text evidence="2">The sequence shown here is derived from an EMBL/GenBank/DDBJ whole genome shotgun (WGS) entry which is preliminary data.</text>
</comment>
<evidence type="ECO:0000313" key="3">
    <source>
        <dbReference type="Proteomes" id="UP000663848"/>
    </source>
</evidence>
<accession>A0A822EUC4</accession>
<dbReference type="AlphaFoldDB" id="A0A822EUC4"/>
<organism evidence="2 3">
    <name type="scientific">Rotaria socialis</name>
    <dbReference type="NCBI Taxonomy" id="392032"/>
    <lineage>
        <taxon>Eukaryota</taxon>
        <taxon>Metazoa</taxon>
        <taxon>Spiralia</taxon>
        <taxon>Gnathifera</taxon>
        <taxon>Rotifera</taxon>
        <taxon>Eurotatoria</taxon>
        <taxon>Bdelloidea</taxon>
        <taxon>Philodinida</taxon>
        <taxon>Philodinidae</taxon>
        <taxon>Rotaria</taxon>
    </lineage>
</organism>
<evidence type="ECO:0000256" key="1">
    <source>
        <dbReference type="SAM" id="MobiDB-lite"/>
    </source>
</evidence>
<reference evidence="2" key="1">
    <citation type="submission" date="2021-02" db="EMBL/GenBank/DDBJ databases">
        <authorList>
            <person name="Nowell W R."/>
        </authorList>
    </citation>
    <scope>NUCLEOTIDE SEQUENCE</scope>
</reference>
<feature type="region of interest" description="Disordered" evidence="1">
    <location>
        <begin position="24"/>
        <end position="49"/>
    </location>
</feature>
<feature type="compositionally biased region" description="Polar residues" evidence="1">
    <location>
        <begin position="32"/>
        <end position="49"/>
    </location>
</feature>
<name>A0A822EUC4_9BILA</name>
<sequence length="49" mass="5530">MNTTSQTMNDTSYETSNYSSIQNYSSQFNSSEQTSFPTKTTTMQSLITD</sequence>
<feature type="non-terminal residue" evidence="2">
    <location>
        <position position="1"/>
    </location>
</feature>
<gene>
    <name evidence="2" type="ORF">QYT958_LOCUS45437</name>
</gene>
<dbReference type="EMBL" id="CAJOBR010075526">
    <property type="protein sequence ID" value="CAF5111096.1"/>
    <property type="molecule type" value="Genomic_DNA"/>
</dbReference>